<evidence type="ECO:0000256" key="2">
    <source>
        <dbReference type="ARBA" id="ARBA00009539"/>
    </source>
</evidence>
<accession>A0A2N3LG10</accession>
<dbReference type="GO" id="GO:0046655">
    <property type="term" value="P:folic acid metabolic process"/>
    <property type="evidence" value="ECO:0007669"/>
    <property type="project" value="TreeGrafter"/>
</dbReference>
<evidence type="ECO:0000256" key="5">
    <source>
        <dbReference type="ARBA" id="ARBA00022857"/>
    </source>
</evidence>
<dbReference type="UniPathway" id="UPA00077">
    <property type="reaction ID" value="UER00158"/>
</dbReference>
<proteinExistence type="inferred from homology"/>
<keyword evidence="10" id="KW-1185">Reference proteome</keyword>
<gene>
    <name evidence="9" type="ORF">CWO92_18510</name>
</gene>
<sequence>MSINIIAACDLNRGIGFKNQLLCKLKSDMQYFKKLTTGQIVLMGRKTLDSIGKPLPNRTNLVLTRNQKHQFHPEISYYNSVEDVIEEYNRYADDSTELFIIGGGKTYKQFLPYASKIYLTVIQYKFNHVDAFFPEINISDWNHRIIDFKSKDENNEYDHFYVEYIRK</sequence>
<dbReference type="InterPro" id="IPR001796">
    <property type="entry name" value="DHFR_dom"/>
</dbReference>
<keyword evidence="4 7" id="KW-0554">One-carbon metabolism</keyword>
<dbReference type="PROSITE" id="PS51330">
    <property type="entry name" value="DHFR_2"/>
    <property type="match status" value="1"/>
</dbReference>
<dbReference type="GO" id="GO:0050661">
    <property type="term" value="F:NADP binding"/>
    <property type="evidence" value="ECO:0007669"/>
    <property type="project" value="InterPro"/>
</dbReference>
<dbReference type="InterPro" id="IPR012259">
    <property type="entry name" value="DHFR"/>
</dbReference>
<evidence type="ECO:0000256" key="4">
    <source>
        <dbReference type="ARBA" id="ARBA00022563"/>
    </source>
</evidence>
<dbReference type="PRINTS" id="PR00070">
    <property type="entry name" value="DHFR"/>
</dbReference>
<dbReference type="AlphaFoldDB" id="A0A2N3LG10"/>
<comment type="catalytic activity">
    <reaction evidence="7">
        <text>(6S)-5,6,7,8-tetrahydrofolate + NADP(+) = 7,8-dihydrofolate + NADPH + H(+)</text>
        <dbReference type="Rhea" id="RHEA:15009"/>
        <dbReference type="ChEBI" id="CHEBI:15378"/>
        <dbReference type="ChEBI" id="CHEBI:57451"/>
        <dbReference type="ChEBI" id="CHEBI:57453"/>
        <dbReference type="ChEBI" id="CHEBI:57783"/>
        <dbReference type="ChEBI" id="CHEBI:58349"/>
        <dbReference type="EC" id="1.5.1.3"/>
    </reaction>
</comment>
<dbReference type="Gene3D" id="3.40.430.10">
    <property type="entry name" value="Dihydrofolate Reductase, subunit A"/>
    <property type="match status" value="1"/>
</dbReference>
<dbReference type="EC" id="1.5.1.3" evidence="3 7"/>
<reference evidence="9 10" key="1">
    <citation type="submission" date="2017-11" db="EMBL/GenBank/DDBJ databases">
        <title>Bacillus camelliae sp. nov., isolated from pu'er tea.</title>
        <authorList>
            <person name="Niu L."/>
        </authorList>
    </citation>
    <scope>NUCLEOTIDE SEQUENCE [LARGE SCALE GENOMIC DNA]</scope>
    <source>
        <strain evidence="9 10">7578-1</strain>
    </source>
</reference>
<dbReference type="OrthoDB" id="9804315at2"/>
<evidence type="ECO:0000256" key="7">
    <source>
        <dbReference type="PIRNR" id="PIRNR000194"/>
    </source>
</evidence>
<dbReference type="GO" id="GO:0046654">
    <property type="term" value="P:tetrahydrofolate biosynthetic process"/>
    <property type="evidence" value="ECO:0007669"/>
    <property type="project" value="UniProtKB-UniPathway"/>
</dbReference>
<dbReference type="RefSeq" id="WP_101355698.1">
    <property type="nucleotide sequence ID" value="NZ_PIQO01000017.1"/>
</dbReference>
<evidence type="ECO:0000313" key="9">
    <source>
        <dbReference type="EMBL" id="PKR83558.1"/>
    </source>
</evidence>
<keyword evidence="6 7" id="KW-0560">Oxidoreductase</keyword>
<evidence type="ECO:0000256" key="1">
    <source>
        <dbReference type="ARBA" id="ARBA00004903"/>
    </source>
</evidence>
<dbReference type="PIRSF" id="PIRSF000194">
    <property type="entry name" value="DHFR"/>
    <property type="match status" value="1"/>
</dbReference>
<name>A0A2N3LG10_9BACI</name>
<dbReference type="Pfam" id="PF00186">
    <property type="entry name" value="DHFR_1"/>
    <property type="match status" value="1"/>
</dbReference>
<dbReference type="GO" id="GO:0005829">
    <property type="term" value="C:cytosol"/>
    <property type="evidence" value="ECO:0007669"/>
    <property type="project" value="TreeGrafter"/>
</dbReference>
<dbReference type="GO" id="GO:0006730">
    <property type="term" value="P:one-carbon metabolic process"/>
    <property type="evidence" value="ECO:0007669"/>
    <property type="project" value="UniProtKB-KW"/>
</dbReference>
<evidence type="ECO:0000259" key="8">
    <source>
        <dbReference type="PROSITE" id="PS51330"/>
    </source>
</evidence>
<protein>
    <recommendedName>
        <fullName evidence="3 7">Dihydrofolate reductase</fullName>
        <ecNumber evidence="3 7">1.5.1.3</ecNumber>
    </recommendedName>
</protein>
<evidence type="ECO:0000256" key="6">
    <source>
        <dbReference type="ARBA" id="ARBA00023002"/>
    </source>
</evidence>
<evidence type="ECO:0000313" key="10">
    <source>
        <dbReference type="Proteomes" id="UP000233440"/>
    </source>
</evidence>
<dbReference type="PANTHER" id="PTHR48069:SF3">
    <property type="entry name" value="DIHYDROFOLATE REDUCTASE"/>
    <property type="match status" value="1"/>
</dbReference>
<dbReference type="GO" id="GO:0004146">
    <property type="term" value="F:dihydrofolate reductase activity"/>
    <property type="evidence" value="ECO:0007669"/>
    <property type="project" value="UniProtKB-EC"/>
</dbReference>
<comment type="similarity">
    <text evidence="2 7">Belongs to the dihydrofolate reductase family.</text>
</comment>
<dbReference type="EMBL" id="PIQO01000017">
    <property type="protein sequence ID" value="PKR83558.1"/>
    <property type="molecule type" value="Genomic_DNA"/>
</dbReference>
<dbReference type="InterPro" id="IPR024072">
    <property type="entry name" value="DHFR-like_dom_sf"/>
</dbReference>
<comment type="function">
    <text evidence="7">Key enzyme in folate metabolism. Catalyzes an essential reaction for de novo glycine and purine synthesis, and for DNA precursor synthesis.</text>
</comment>
<comment type="pathway">
    <text evidence="1 7">Cofactor biosynthesis; tetrahydrofolate biosynthesis; 5,6,7,8-tetrahydrofolate from 7,8-dihydrofolate: step 1/1.</text>
</comment>
<evidence type="ECO:0000256" key="3">
    <source>
        <dbReference type="ARBA" id="ARBA00012856"/>
    </source>
</evidence>
<organism evidence="9 10">
    <name type="scientific">Heyndrickxia camelliae</name>
    <dbReference type="NCBI Taxonomy" id="1707093"/>
    <lineage>
        <taxon>Bacteria</taxon>
        <taxon>Bacillati</taxon>
        <taxon>Bacillota</taxon>
        <taxon>Bacilli</taxon>
        <taxon>Bacillales</taxon>
        <taxon>Bacillaceae</taxon>
        <taxon>Heyndrickxia</taxon>
    </lineage>
</organism>
<feature type="domain" description="DHFR" evidence="8">
    <location>
        <begin position="2"/>
        <end position="166"/>
    </location>
</feature>
<comment type="caution">
    <text evidence="9">The sequence shown here is derived from an EMBL/GenBank/DDBJ whole genome shotgun (WGS) entry which is preliminary data.</text>
</comment>
<dbReference type="SUPFAM" id="SSF53597">
    <property type="entry name" value="Dihydrofolate reductase-like"/>
    <property type="match status" value="1"/>
</dbReference>
<dbReference type="GO" id="GO:0046452">
    <property type="term" value="P:dihydrofolate metabolic process"/>
    <property type="evidence" value="ECO:0007669"/>
    <property type="project" value="TreeGrafter"/>
</dbReference>
<keyword evidence="5 7" id="KW-0521">NADP</keyword>
<dbReference type="Proteomes" id="UP000233440">
    <property type="component" value="Unassembled WGS sequence"/>
</dbReference>
<dbReference type="CDD" id="cd00209">
    <property type="entry name" value="DHFR"/>
    <property type="match status" value="1"/>
</dbReference>
<dbReference type="PANTHER" id="PTHR48069">
    <property type="entry name" value="DIHYDROFOLATE REDUCTASE"/>
    <property type="match status" value="1"/>
</dbReference>